<proteinExistence type="predicted"/>
<protein>
    <submittedName>
        <fullName evidence="4">Transmembrane protein</fullName>
    </submittedName>
</protein>
<dbReference type="EMBL" id="UZAN01057543">
    <property type="protein sequence ID" value="VDP91693.1"/>
    <property type="molecule type" value="Genomic_DNA"/>
</dbReference>
<organism evidence="4">
    <name type="scientific">Echinostoma caproni</name>
    <dbReference type="NCBI Taxonomy" id="27848"/>
    <lineage>
        <taxon>Eukaryota</taxon>
        <taxon>Metazoa</taxon>
        <taxon>Spiralia</taxon>
        <taxon>Lophotrochozoa</taxon>
        <taxon>Platyhelminthes</taxon>
        <taxon>Trematoda</taxon>
        <taxon>Digenea</taxon>
        <taxon>Plagiorchiida</taxon>
        <taxon>Echinostomata</taxon>
        <taxon>Echinostomatoidea</taxon>
        <taxon>Echinostomatidae</taxon>
        <taxon>Echinostoma</taxon>
    </lineage>
</organism>
<feature type="transmembrane region" description="Helical" evidence="1">
    <location>
        <begin position="75"/>
        <end position="99"/>
    </location>
</feature>
<keyword evidence="1" id="KW-0472">Membrane</keyword>
<reference evidence="4" key="1">
    <citation type="submission" date="2016-06" db="UniProtKB">
        <authorList>
            <consortium name="WormBaseParasite"/>
        </authorList>
    </citation>
    <scope>IDENTIFICATION</scope>
</reference>
<evidence type="ECO:0000313" key="3">
    <source>
        <dbReference type="Proteomes" id="UP000272942"/>
    </source>
</evidence>
<keyword evidence="1" id="KW-1133">Transmembrane helix</keyword>
<dbReference type="WBParaSite" id="ECPE_0001446101-mRNA-1">
    <property type="protein sequence ID" value="ECPE_0001446101-mRNA-1"/>
    <property type="gene ID" value="ECPE_0001446101"/>
</dbReference>
<dbReference type="Proteomes" id="UP000272942">
    <property type="component" value="Unassembled WGS sequence"/>
</dbReference>
<accession>A0A183B5D6</accession>
<keyword evidence="3" id="KW-1185">Reference proteome</keyword>
<dbReference type="OrthoDB" id="10482585at2759"/>
<evidence type="ECO:0000313" key="4">
    <source>
        <dbReference type="WBParaSite" id="ECPE_0001446101-mRNA-1"/>
    </source>
</evidence>
<evidence type="ECO:0000256" key="1">
    <source>
        <dbReference type="SAM" id="Phobius"/>
    </source>
</evidence>
<feature type="transmembrane region" description="Helical" evidence="1">
    <location>
        <begin position="41"/>
        <end position="63"/>
    </location>
</feature>
<evidence type="ECO:0000313" key="2">
    <source>
        <dbReference type="EMBL" id="VDP91693.1"/>
    </source>
</evidence>
<gene>
    <name evidence="2" type="ORF">ECPE_LOCUS14421</name>
</gene>
<feature type="transmembrane region" description="Helical" evidence="1">
    <location>
        <begin position="12"/>
        <end position="35"/>
    </location>
</feature>
<reference evidence="2 3" key="2">
    <citation type="submission" date="2018-11" db="EMBL/GenBank/DDBJ databases">
        <authorList>
            <consortium name="Pathogen Informatics"/>
        </authorList>
    </citation>
    <scope>NUCLEOTIDE SEQUENCE [LARGE SCALE GENOMIC DNA]</scope>
    <source>
        <strain evidence="2 3">Egypt</strain>
    </source>
</reference>
<dbReference type="AlphaFoldDB" id="A0A183B5D6"/>
<keyword evidence="1" id="KW-0812">Transmembrane</keyword>
<sequence>MEDASNTDQFRCYVATDIVGILLLIAGAILAFILACREIYYSYPMVVACAVVIPLGLLAYIVANACYWPKTTPSAGSWLLSALWAAVPPALTAIFYVFVRPDRVL</sequence>
<name>A0A183B5D6_9TREM</name>